<evidence type="ECO:0000313" key="2">
    <source>
        <dbReference type="EMBL" id="TXL69465.1"/>
    </source>
</evidence>
<dbReference type="Proteomes" id="UP000321638">
    <property type="component" value="Unassembled WGS sequence"/>
</dbReference>
<gene>
    <name evidence="2" type="ORF">FHP25_38940</name>
</gene>
<dbReference type="Pfam" id="PF01471">
    <property type="entry name" value="PG_binding_1"/>
    <property type="match status" value="2"/>
</dbReference>
<feature type="domain" description="Peptidoglycan binding-like" evidence="1">
    <location>
        <begin position="21"/>
        <end position="59"/>
    </location>
</feature>
<dbReference type="Gene3D" id="1.10.101.10">
    <property type="entry name" value="PGBD-like superfamily/PGBD"/>
    <property type="match status" value="2"/>
</dbReference>
<dbReference type="SUPFAM" id="SSF47090">
    <property type="entry name" value="PGBD-like"/>
    <property type="match status" value="2"/>
</dbReference>
<keyword evidence="3" id="KW-1185">Reference proteome</keyword>
<dbReference type="InterPro" id="IPR002477">
    <property type="entry name" value="Peptidoglycan-bd-like"/>
</dbReference>
<dbReference type="OrthoDB" id="3809801at2"/>
<evidence type="ECO:0000313" key="3">
    <source>
        <dbReference type="Proteomes" id="UP000321638"/>
    </source>
</evidence>
<dbReference type="InterPro" id="IPR036365">
    <property type="entry name" value="PGBD-like_sf"/>
</dbReference>
<dbReference type="EMBL" id="VDUZ01000082">
    <property type="protein sequence ID" value="TXL69465.1"/>
    <property type="molecule type" value="Genomic_DNA"/>
</dbReference>
<dbReference type="RefSeq" id="WP_147852421.1">
    <property type="nucleotide sequence ID" value="NZ_VDUZ01000082.1"/>
</dbReference>
<proteinExistence type="predicted"/>
<reference evidence="2 3" key="1">
    <citation type="submission" date="2019-06" db="EMBL/GenBank/DDBJ databases">
        <title>New taxonomy in bacterial strain CC-CFT640, isolated from vineyard.</title>
        <authorList>
            <person name="Lin S.-Y."/>
            <person name="Tsai C.-F."/>
            <person name="Young C.-C."/>
        </authorList>
    </citation>
    <scope>NUCLEOTIDE SEQUENCE [LARGE SCALE GENOMIC DNA]</scope>
    <source>
        <strain evidence="2 3">CC-CFT640</strain>
    </source>
</reference>
<sequence>MAMLKLGMAGEPVKRLQQKLGVEADGQFGPATDAALRAYQKQNGLAVDGIAGPDTFSQMGLSELVLLMPGATGETVKKLQAALGIAADGQYGPATVAAVKAYQQQHSLDADGYAGPVTLATMKAFSQEMTPQVVEASKTTEQVAASSPADAIVAVGKSIWQTVKGIFR</sequence>
<name>A0A5C8P6T8_9HYPH</name>
<dbReference type="AlphaFoldDB" id="A0A5C8P6T8"/>
<comment type="caution">
    <text evidence="2">The sequence shown here is derived from an EMBL/GenBank/DDBJ whole genome shotgun (WGS) entry which is preliminary data.</text>
</comment>
<evidence type="ECO:0000259" key="1">
    <source>
        <dbReference type="Pfam" id="PF01471"/>
    </source>
</evidence>
<accession>A0A5C8P6T8</accession>
<dbReference type="InterPro" id="IPR036366">
    <property type="entry name" value="PGBDSf"/>
</dbReference>
<organism evidence="2 3">
    <name type="scientific">Vineibacter terrae</name>
    <dbReference type="NCBI Taxonomy" id="2586908"/>
    <lineage>
        <taxon>Bacteria</taxon>
        <taxon>Pseudomonadati</taxon>
        <taxon>Pseudomonadota</taxon>
        <taxon>Alphaproteobacteria</taxon>
        <taxon>Hyphomicrobiales</taxon>
        <taxon>Vineibacter</taxon>
    </lineage>
</organism>
<protein>
    <submittedName>
        <fullName evidence="2">Peptidoglycan-binding protein</fullName>
    </submittedName>
</protein>
<feature type="domain" description="Peptidoglycan binding-like" evidence="1">
    <location>
        <begin position="82"/>
        <end position="122"/>
    </location>
</feature>